<evidence type="ECO:0000313" key="1">
    <source>
        <dbReference type="EMBL" id="CAD9746233.1"/>
    </source>
</evidence>
<reference evidence="1" key="1">
    <citation type="submission" date="2021-01" db="EMBL/GenBank/DDBJ databases">
        <authorList>
            <person name="Corre E."/>
            <person name="Pelletier E."/>
            <person name="Niang G."/>
            <person name="Scheremetjew M."/>
            <person name="Finn R."/>
            <person name="Kale V."/>
            <person name="Holt S."/>
            <person name="Cochrane G."/>
            <person name="Meng A."/>
            <person name="Brown T."/>
            <person name="Cohen L."/>
        </authorList>
    </citation>
    <scope>NUCLEOTIDE SEQUENCE</scope>
    <source>
        <strain evidence="1">CCMP622</strain>
    </source>
</reference>
<organism evidence="1">
    <name type="scientific">Lotharella oceanica</name>
    <dbReference type="NCBI Taxonomy" id="641309"/>
    <lineage>
        <taxon>Eukaryota</taxon>
        <taxon>Sar</taxon>
        <taxon>Rhizaria</taxon>
        <taxon>Cercozoa</taxon>
        <taxon>Chlorarachniophyceae</taxon>
        <taxon>Lotharella</taxon>
    </lineage>
</organism>
<protein>
    <submittedName>
        <fullName evidence="1">Uncharacterized protein</fullName>
    </submittedName>
</protein>
<sequence>MEAVHELVRSDLAVVVRVHAHEQHVHHNVVVGVREGTENLREEGLGGGFAEDRGEVDLGQFLANARGEVFEEGLELLVLQVAAVVGIVCLEPERCFFCWCLGFSPAPMSTSAKPNANSSSESSTRWTPSLRMRSYQAWTFPAKKGFCFMISLPKAAWRKGRASREQTPARAIGCSVAALGSVILMTLPKSSTPAM</sequence>
<accession>A0A7S2TFJ9</accession>
<dbReference type="AlphaFoldDB" id="A0A7S2TFJ9"/>
<dbReference type="EMBL" id="HBHP01001838">
    <property type="protein sequence ID" value="CAD9746233.1"/>
    <property type="molecule type" value="Transcribed_RNA"/>
</dbReference>
<name>A0A7S2TFJ9_9EUKA</name>
<proteinExistence type="predicted"/>
<gene>
    <name evidence="1" type="ORF">LSP00402_LOCUS1200</name>
</gene>